<dbReference type="InterPro" id="IPR014825">
    <property type="entry name" value="DNA_alkylation"/>
</dbReference>
<dbReference type="RefSeq" id="WP_147202503.1">
    <property type="nucleotide sequence ID" value="NZ_BJYT01000002.1"/>
</dbReference>
<evidence type="ECO:0000313" key="2">
    <source>
        <dbReference type="Proteomes" id="UP000321513"/>
    </source>
</evidence>
<dbReference type="PANTHER" id="PTHR34070">
    <property type="entry name" value="ARMADILLO-TYPE FOLD"/>
    <property type="match status" value="1"/>
</dbReference>
<reference evidence="1 2" key="1">
    <citation type="submission" date="2019-07" db="EMBL/GenBank/DDBJ databases">
        <title>Whole genome shotgun sequence of Segetibacter aerophilus NBRC 106135.</title>
        <authorList>
            <person name="Hosoyama A."/>
            <person name="Uohara A."/>
            <person name="Ohji S."/>
            <person name="Ichikawa N."/>
        </authorList>
    </citation>
    <scope>NUCLEOTIDE SEQUENCE [LARGE SCALE GENOMIC DNA]</scope>
    <source>
        <strain evidence="1 2">NBRC 106135</strain>
    </source>
</reference>
<dbReference type="Proteomes" id="UP000321513">
    <property type="component" value="Unassembled WGS sequence"/>
</dbReference>
<dbReference type="Gene3D" id="1.25.40.290">
    <property type="entry name" value="ARM repeat domains"/>
    <property type="match status" value="1"/>
</dbReference>
<accession>A0A512B9F5</accession>
<dbReference type="AlphaFoldDB" id="A0A512B9F5"/>
<dbReference type="OrthoDB" id="9775346at2"/>
<proteinExistence type="predicted"/>
<protein>
    <recommendedName>
        <fullName evidence="3">DNA alkylation repair protein</fullName>
    </recommendedName>
</protein>
<gene>
    <name evidence="1" type="ORF">SAE01_09430</name>
</gene>
<keyword evidence="2" id="KW-1185">Reference proteome</keyword>
<dbReference type="PANTHER" id="PTHR34070:SF1">
    <property type="entry name" value="DNA ALKYLATION REPAIR PROTEIN"/>
    <property type="match status" value="1"/>
</dbReference>
<dbReference type="EMBL" id="BJYT01000002">
    <property type="protein sequence ID" value="GEO08447.1"/>
    <property type="molecule type" value="Genomic_DNA"/>
</dbReference>
<organism evidence="1 2">
    <name type="scientific">Segetibacter aerophilus</name>
    <dbReference type="NCBI Taxonomy" id="670293"/>
    <lineage>
        <taxon>Bacteria</taxon>
        <taxon>Pseudomonadati</taxon>
        <taxon>Bacteroidota</taxon>
        <taxon>Chitinophagia</taxon>
        <taxon>Chitinophagales</taxon>
        <taxon>Chitinophagaceae</taxon>
        <taxon>Segetibacter</taxon>
    </lineage>
</organism>
<evidence type="ECO:0000313" key="1">
    <source>
        <dbReference type="EMBL" id="GEO08447.1"/>
    </source>
</evidence>
<dbReference type="CDD" id="cd07064">
    <property type="entry name" value="AlkD_like_1"/>
    <property type="match status" value="1"/>
</dbReference>
<dbReference type="InterPro" id="IPR016024">
    <property type="entry name" value="ARM-type_fold"/>
</dbReference>
<evidence type="ECO:0008006" key="3">
    <source>
        <dbReference type="Google" id="ProtNLM"/>
    </source>
</evidence>
<dbReference type="Gene3D" id="1.20.1660.10">
    <property type="entry name" value="Hypothetical protein (EF3068)"/>
    <property type="match status" value="1"/>
</dbReference>
<dbReference type="Pfam" id="PF08713">
    <property type="entry name" value="DNA_alkylation"/>
    <property type="match status" value="1"/>
</dbReference>
<sequence>MHPYNTFLAAELNEIKDAKKAVAMKAYLKNQFEFLGIPTPERREIFKIHLKQHVIKDSHDLVAIVKELWGLAEREFQYCGLETLLHYKKLWDEQTIEIIEYLITTKSWWDTVDPLAYDCAGSYFRTFPESIKSITGEWNTSENIWLQRSSLLFQKSYKNDTDCTLLSSYIFQLASSKEFFIQKAIGWVLREYAKSNPQWVRIFVNEHELAPLSQKEAMKHL</sequence>
<dbReference type="SUPFAM" id="SSF48371">
    <property type="entry name" value="ARM repeat"/>
    <property type="match status" value="1"/>
</dbReference>
<name>A0A512B9F5_9BACT</name>
<comment type="caution">
    <text evidence="1">The sequence shown here is derived from an EMBL/GenBank/DDBJ whole genome shotgun (WGS) entry which is preliminary data.</text>
</comment>